<reference evidence="2" key="1">
    <citation type="submission" date="2018-12" db="EMBL/GenBank/DDBJ databases">
        <title>Tengunoibacter tsumagoiensis gen. nov., sp. nov., Dictyobacter kobayashii sp. nov., D. alpinus sp. nov., and D. joshuensis sp. nov. and description of Dictyobacteraceae fam. nov. within the order Ktedonobacterales isolated from Tengu-no-mugimeshi.</title>
        <authorList>
            <person name="Wang C.M."/>
            <person name="Zheng Y."/>
            <person name="Sakai Y."/>
            <person name="Toyoda A."/>
            <person name="Minakuchi Y."/>
            <person name="Abe K."/>
            <person name="Yokota A."/>
            <person name="Yabe S."/>
        </authorList>
    </citation>
    <scope>NUCLEOTIDE SEQUENCE [LARGE SCALE GENOMIC DNA]</scope>
    <source>
        <strain evidence="2">Uno16</strain>
    </source>
</reference>
<dbReference type="AlphaFoldDB" id="A0A402BHV9"/>
<proteinExistence type="predicted"/>
<gene>
    <name evidence="1" type="ORF">KDA_64780</name>
</gene>
<organism evidence="1 2">
    <name type="scientific">Dictyobacter alpinus</name>
    <dbReference type="NCBI Taxonomy" id="2014873"/>
    <lineage>
        <taxon>Bacteria</taxon>
        <taxon>Bacillati</taxon>
        <taxon>Chloroflexota</taxon>
        <taxon>Ktedonobacteria</taxon>
        <taxon>Ktedonobacterales</taxon>
        <taxon>Dictyobacteraceae</taxon>
        <taxon>Dictyobacter</taxon>
    </lineage>
</organism>
<dbReference type="InterPro" id="IPR034660">
    <property type="entry name" value="DinB/YfiT-like"/>
</dbReference>
<dbReference type="SUPFAM" id="SSF109854">
    <property type="entry name" value="DinB/YfiT-like putative metalloenzymes"/>
    <property type="match status" value="1"/>
</dbReference>
<dbReference type="Proteomes" id="UP000287171">
    <property type="component" value="Unassembled WGS sequence"/>
</dbReference>
<dbReference type="EMBL" id="BIFT01000002">
    <property type="protein sequence ID" value="GCE30994.1"/>
    <property type="molecule type" value="Genomic_DNA"/>
</dbReference>
<name>A0A402BHV9_9CHLR</name>
<comment type="caution">
    <text evidence="1">The sequence shown here is derived from an EMBL/GenBank/DDBJ whole genome shotgun (WGS) entry which is preliminary data.</text>
</comment>
<evidence type="ECO:0000313" key="1">
    <source>
        <dbReference type="EMBL" id="GCE30994.1"/>
    </source>
</evidence>
<dbReference type="OrthoDB" id="68731at2"/>
<evidence type="ECO:0000313" key="2">
    <source>
        <dbReference type="Proteomes" id="UP000287171"/>
    </source>
</evidence>
<protein>
    <recommendedName>
        <fullName evidence="3">DinB-like domain-containing protein</fullName>
    </recommendedName>
</protein>
<dbReference type="RefSeq" id="WP_126631014.1">
    <property type="nucleotide sequence ID" value="NZ_BIFT01000002.1"/>
</dbReference>
<keyword evidence="2" id="KW-1185">Reference proteome</keyword>
<accession>A0A402BHV9</accession>
<sequence>MGTDNEAAQFAKILEKIGRRILICCENLPDDLLQWSPPFSEGSSPMALAIELTKDIEQWVLIPIGGKKTVTLPPADPRPIHSFIALSACYGQCIKDMHTILDPLPDSFMNLFIEPKAVPEKARGKHRPTVRTCLLTAVEHAAYYQGKIELSCKAVSWSAMPMTQKSHNHARNMKMHV</sequence>
<evidence type="ECO:0008006" key="3">
    <source>
        <dbReference type="Google" id="ProtNLM"/>
    </source>
</evidence>